<accession>A0AAE0GND5</accession>
<evidence type="ECO:0000313" key="1">
    <source>
        <dbReference type="EMBL" id="KAK3281287.1"/>
    </source>
</evidence>
<dbReference type="AlphaFoldDB" id="A0AAE0GND5"/>
<name>A0AAE0GND5_9CHLO</name>
<proteinExistence type="predicted"/>
<organism evidence="1 2">
    <name type="scientific">Cymbomonas tetramitiformis</name>
    <dbReference type="NCBI Taxonomy" id="36881"/>
    <lineage>
        <taxon>Eukaryota</taxon>
        <taxon>Viridiplantae</taxon>
        <taxon>Chlorophyta</taxon>
        <taxon>Pyramimonadophyceae</taxon>
        <taxon>Pyramimonadales</taxon>
        <taxon>Pyramimonadaceae</taxon>
        <taxon>Cymbomonas</taxon>
    </lineage>
</organism>
<dbReference type="EMBL" id="LGRX02003900">
    <property type="protein sequence ID" value="KAK3281287.1"/>
    <property type="molecule type" value="Genomic_DNA"/>
</dbReference>
<reference evidence="1 2" key="1">
    <citation type="journal article" date="2015" name="Genome Biol. Evol.">
        <title>Comparative Genomics of a Bacterivorous Green Alga Reveals Evolutionary Causalities and Consequences of Phago-Mixotrophic Mode of Nutrition.</title>
        <authorList>
            <person name="Burns J.A."/>
            <person name="Paasch A."/>
            <person name="Narechania A."/>
            <person name="Kim E."/>
        </authorList>
    </citation>
    <scope>NUCLEOTIDE SEQUENCE [LARGE SCALE GENOMIC DNA]</scope>
    <source>
        <strain evidence="1 2">PLY_AMNH</strain>
    </source>
</reference>
<comment type="caution">
    <text evidence="1">The sequence shown here is derived from an EMBL/GenBank/DDBJ whole genome shotgun (WGS) entry which is preliminary data.</text>
</comment>
<protein>
    <submittedName>
        <fullName evidence="1">Uncharacterized protein</fullName>
    </submittedName>
</protein>
<gene>
    <name evidence="1" type="ORF">CYMTET_10909</name>
</gene>
<feature type="non-terminal residue" evidence="1">
    <location>
        <position position="1"/>
    </location>
</feature>
<evidence type="ECO:0000313" key="2">
    <source>
        <dbReference type="Proteomes" id="UP001190700"/>
    </source>
</evidence>
<keyword evidence="2" id="KW-1185">Reference proteome</keyword>
<sequence>IFNANRNSLNMLRAFKLWHEISAKTFGGSVRSDELEEKGTRQMMDTGAPLDTLSAEDSVFRNHLPGDSLPDDSAMSIKEALSEVNLVKENLLSMHQQMVGQLKMQQAQISHILEQSARVLKMAGSQP</sequence>
<dbReference type="Proteomes" id="UP001190700">
    <property type="component" value="Unassembled WGS sequence"/>
</dbReference>